<dbReference type="InterPro" id="IPR051531">
    <property type="entry name" value="N-acetyltransferase"/>
</dbReference>
<dbReference type="SUPFAM" id="SSF55729">
    <property type="entry name" value="Acyl-CoA N-acyltransferases (Nat)"/>
    <property type="match status" value="1"/>
</dbReference>
<dbReference type="PANTHER" id="PTHR43792:SF8">
    <property type="entry name" value="[RIBOSOMAL PROTEIN US5]-ALANINE N-ACETYLTRANSFERASE"/>
    <property type="match status" value="1"/>
</dbReference>
<dbReference type="GO" id="GO:0005840">
    <property type="term" value="C:ribosome"/>
    <property type="evidence" value="ECO:0007669"/>
    <property type="project" value="UniProtKB-KW"/>
</dbReference>
<dbReference type="RefSeq" id="WP_074948395.1">
    <property type="nucleotide sequence ID" value="NZ_BJXR01000025.1"/>
</dbReference>
<gene>
    <name evidence="5" type="ORF">MFU01_28090</name>
    <name evidence="6" type="ORF">SAMN05443572_101203</name>
</gene>
<evidence type="ECO:0000259" key="4">
    <source>
        <dbReference type="PROSITE" id="PS51186"/>
    </source>
</evidence>
<dbReference type="PROSITE" id="PS51186">
    <property type="entry name" value="GNAT"/>
    <property type="match status" value="1"/>
</dbReference>
<dbReference type="Gene3D" id="3.40.630.30">
    <property type="match status" value="1"/>
</dbReference>
<dbReference type="AlphaFoldDB" id="A0A511T2C4"/>
<evidence type="ECO:0000313" key="5">
    <source>
        <dbReference type="EMBL" id="GEN07772.1"/>
    </source>
</evidence>
<dbReference type="GO" id="GO:0005737">
    <property type="term" value="C:cytoplasm"/>
    <property type="evidence" value="ECO:0007669"/>
    <property type="project" value="TreeGrafter"/>
</dbReference>
<comment type="similarity">
    <text evidence="3">Belongs to the acetyltransferase family. RimJ subfamily.</text>
</comment>
<organism evidence="5 8">
    <name type="scientific">Myxococcus fulvus</name>
    <dbReference type="NCBI Taxonomy" id="33"/>
    <lineage>
        <taxon>Bacteria</taxon>
        <taxon>Pseudomonadati</taxon>
        <taxon>Myxococcota</taxon>
        <taxon>Myxococcia</taxon>
        <taxon>Myxococcales</taxon>
        <taxon>Cystobacterineae</taxon>
        <taxon>Myxococcaceae</taxon>
        <taxon>Myxococcus</taxon>
    </lineage>
</organism>
<sequence length="196" mass="22031">MDSDKPIVLLTTERLRITQFPPDGAARVVAYHEANREHLGLVSPSRPGNFYTLTYWRTRLAQDLEDARFDRSLRLVVLPREAPPSSAPVIGNISLAHIRRGPLQATDLGYGLDHRHEGKGLMTEALRAVCAHAFHGMGLHRIQANHLPENLRSAAVLRRLGFVVEGYARDFLEINGRWRDHVLTSLVAPEDRPVAR</sequence>
<dbReference type="InterPro" id="IPR000182">
    <property type="entry name" value="GNAT_dom"/>
</dbReference>
<proteinExistence type="inferred from homology"/>
<dbReference type="Proteomes" id="UP000183760">
    <property type="component" value="Unassembled WGS sequence"/>
</dbReference>
<dbReference type="STRING" id="1334629.MFUL124B02_01910"/>
<evidence type="ECO:0000313" key="8">
    <source>
        <dbReference type="Proteomes" id="UP000321514"/>
    </source>
</evidence>
<dbReference type="PANTHER" id="PTHR43792">
    <property type="entry name" value="GNAT FAMILY, PUTATIVE (AFU_ORTHOLOGUE AFUA_3G00765)-RELATED-RELATED"/>
    <property type="match status" value="1"/>
</dbReference>
<dbReference type="OrthoDB" id="9801669at2"/>
<dbReference type="EMBL" id="BJXR01000025">
    <property type="protein sequence ID" value="GEN07772.1"/>
    <property type="molecule type" value="Genomic_DNA"/>
</dbReference>
<evidence type="ECO:0000256" key="1">
    <source>
        <dbReference type="ARBA" id="ARBA00022679"/>
    </source>
</evidence>
<evidence type="ECO:0000313" key="6">
    <source>
        <dbReference type="EMBL" id="SES80396.1"/>
    </source>
</evidence>
<dbReference type="Proteomes" id="UP000321514">
    <property type="component" value="Unassembled WGS sequence"/>
</dbReference>
<reference evidence="6 7" key="1">
    <citation type="submission" date="2016-10" db="EMBL/GenBank/DDBJ databases">
        <authorList>
            <person name="Varghese N."/>
            <person name="Submissions S."/>
        </authorList>
    </citation>
    <scope>NUCLEOTIDE SEQUENCE [LARGE SCALE GENOMIC DNA]</scope>
    <source>
        <strain evidence="6 7">DSM 16525</strain>
    </source>
</reference>
<reference evidence="5 8" key="2">
    <citation type="submission" date="2019-07" db="EMBL/GenBank/DDBJ databases">
        <title>Whole genome shotgun sequence of Myxococcus fulvus NBRC 100333.</title>
        <authorList>
            <person name="Hosoyama A."/>
            <person name="Uohara A."/>
            <person name="Ohji S."/>
            <person name="Ichikawa N."/>
        </authorList>
    </citation>
    <scope>NUCLEOTIDE SEQUENCE [LARGE SCALE GENOMIC DNA]</scope>
    <source>
        <strain evidence="5 8">NBRC 100333</strain>
    </source>
</reference>
<keyword evidence="1 5" id="KW-0808">Transferase</keyword>
<comment type="caution">
    <text evidence="5">The sequence shown here is derived from an EMBL/GenBank/DDBJ whole genome shotgun (WGS) entry which is preliminary data.</text>
</comment>
<keyword evidence="6" id="KW-0689">Ribosomal protein</keyword>
<evidence type="ECO:0000256" key="3">
    <source>
        <dbReference type="ARBA" id="ARBA00038502"/>
    </source>
</evidence>
<evidence type="ECO:0000256" key="2">
    <source>
        <dbReference type="ARBA" id="ARBA00023315"/>
    </source>
</evidence>
<accession>A0A511T2C4</accession>
<dbReference type="Pfam" id="PF13302">
    <property type="entry name" value="Acetyltransf_3"/>
    <property type="match status" value="1"/>
</dbReference>
<dbReference type="InterPro" id="IPR016181">
    <property type="entry name" value="Acyl_CoA_acyltransferase"/>
</dbReference>
<dbReference type="EMBL" id="FOIB01000001">
    <property type="protein sequence ID" value="SES80396.1"/>
    <property type="molecule type" value="Genomic_DNA"/>
</dbReference>
<dbReference type="GO" id="GO:0008999">
    <property type="term" value="F:protein-N-terminal-alanine acetyltransferase activity"/>
    <property type="evidence" value="ECO:0007669"/>
    <property type="project" value="TreeGrafter"/>
</dbReference>
<keyword evidence="7" id="KW-1185">Reference proteome</keyword>
<evidence type="ECO:0000313" key="7">
    <source>
        <dbReference type="Proteomes" id="UP000183760"/>
    </source>
</evidence>
<feature type="domain" description="N-acetyltransferase" evidence="4">
    <location>
        <begin position="48"/>
        <end position="189"/>
    </location>
</feature>
<keyword evidence="2" id="KW-0012">Acyltransferase</keyword>
<protein>
    <submittedName>
        <fullName evidence="5">Ribosomal-protein-alanine N-acetyltransferase</fullName>
    </submittedName>
    <submittedName>
        <fullName evidence="6">[SSU ribosomal protein S5P]-alanine acetyltransferase</fullName>
    </submittedName>
</protein>
<keyword evidence="6" id="KW-0687">Ribonucleoprotein</keyword>
<name>A0A511T2C4_MYXFU</name>